<dbReference type="EMBL" id="LGRX02035789">
    <property type="protein sequence ID" value="KAK3233156.1"/>
    <property type="molecule type" value="Genomic_DNA"/>
</dbReference>
<feature type="region of interest" description="Disordered" evidence="1">
    <location>
        <begin position="1"/>
        <end position="25"/>
    </location>
</feature>
<evidence type="ECO:0000313" key="3">
    <source>
        <dbReference type="Proteomes" id="UP001190700"/>
    </source>
</evidence>
<dbReference type="Proteomes" id="UP001190700">
    <property type="component" value="Unassembled WGS sequence"/>
</dbReference>
<protein>
    <submittedName>
        <fullName evidence="2">Uncharacterized protein</fullName>
    </submittedName>
</protein>
<comment type="caution">
    <text evidence="2">The sequence shown here is derived from an EMBL/GenBank/DDBJ whole genome shotgun (WGS) entry which is preliminary data.</text>
</comment>
<gene>
    <name evidence="2" type="ORF">CYMTET_56530</name>
</gene>
<evidence type="ECO:0000256" key="1">
    <source>
        <dbReference type="SAM" id="MobiDB-lite"/>
    </source>
</evidence>
<accession>A0AAE0BAP7</accession>
<reference evidence="2 3" key="1">
    <citation type="journal article" date="2015" name="Genome Biol. Evol.">
        <title>Comparative Genomics of a Bacterivorous Green Alga Reveals Evolutionary Causalities and Consequences of Phago-Mixotrophic Mode of Nutrition.</title>
        <authorList>
            <person name="Burns J.A."/>
            <person name="Paasch A."/>
            <person name="Narechania A."/>
            <person name="Kim E."/>
        </authorList>
    </citation>
    <scope>NUCLEOTIDE SEQUENCE [LARGE SCALE GENOMIC DNA]</scope>
    <source>
        <strain evidence="2 3">PLY_AMNH</strain>
    </source>
</reference>
<organism evidence="2 3">
    <name type="scientific">Cymbomonas tetramitiformis</name>
    <dbReference type="NCBI Taxonomy" id="36881"/>
    <lineage>
        <taxon>Eukaryota</taxon>
        <taxon>Viridiplantae</taxon>
        <taxon>Chlorophyta</taxon>
        <taxon>Pyramimonadophyceae</taxon>
        <taxon>Pyramimonadales</taxon>
        <taxon>Pyramimonadaceae</taxon>
        <taxon>Cymbomonas</taxon>
    </lineage>
</organism>
<feature type="compositionally biased region" description="Basic and acidic residues" evidence="1">
    <location>
        <begin position="1"/>
        <end position="13"/>
    </location>
</feature>
<dbReference type="AlphaFoldDB" id="A0AAE0BAP7"/>
<evidence type="ECO:0000313" key="2">
    <source>
        <dbReference type="EMBL" id="KAK3233156.1"/>
    </source>
</evidence>
<name>A0AAE0BAP7_9CHLO</name>
<sequence length="294" mass="32268">MDARRMLERRCGRSDIASDNPGGLAQEWNQRIQEDLDAAEFDRILKTSHGFSERKRHINGALNLESGDFSAIDVIDPLSEESQPKQSGLLDFLSSSSQPQGFAELKQQDPTIHEDPWEAIPREVYELGRPVLSAGANPKEAQSSIKDRLSDFRELKEQAAARTAAYPPGHPNRVLQRQEIMLGDRGEGCAPTKQQDQAVASVMATLANHVAGVPQQSPLASSLKGALEEGKQQGHIGRMQSGAAVVAFDGGYVCPDEGTQRRFEGMVQLEKRPILMGTMIVSGWYISRFAFGLL</sequence>
<proteinExistence type="predicted"/>
<keyword evidence="3" id="KW-1185">Reference proteome</keyword>